<dbReference type="EMBL" id="BMIC01000002">
    <property type="protein sequence ID" value="GFZ84850.1"/>
    <property type="molecule type" value="Genomic_DNA"/>
</dbReference>
<protein>
    <submittedName>
        <fullName evidence="1">Uncharacterized protein</fullName>
    </submittedName>
</protein>
<dbReference type="RefSeq" id="WP_188605720.1">
    <property type="nucleotide sequence ID" value="NZ_BMIC01000002.1"/>
</dbReference>
<sequence length="146" mass="17224">MTSIFEKNLKFAKQLYTEIINHTENPKKPVIYLIEIGSIGELYYRFYIGKASKGIIRPMKHYPKFVNNYEDNIYRKTYKNGEIIGERKSWRKKVHIPLSEARKSGKNIKLTMINVDIDKLDIIEQTMIKENIKKHGIEKTLNSISF</sequence>
<proteinExistence type="predicted"/>
<organism evidence="1 2">
    <name type="scientific">Aquaticitalea lipolytica</name>
    <dbReference type="NCBI Taxonomy" id="1247562"/>
    <lineage>
        <taxon>Bacteria</taxon>
        <taxon>Pseudomonadati</taxon>
        <taxon>Bacteroidota</taxon>
        <taxon>Flavobacteriia</taxon>
        <taxon>Flavobacteriales</taxon>
        <taxon>Flavobacteriaceae</taxon>
        <taxon>Aquaticitalea</taxon>
    </lineage>
</organism>
<evidence type="ECO:0000313" key="2">
    <source>
        <dbReference type="Proteomes" id="UP000598120"/>
    </source>
</evidence>
<gene>
    <name evidence="1" type="ORF">GCM10011531_14780</name>
</gene>
<name>A0A8J2X9V9_9FLAO</name>
<evidence type="ECO:0000313" key="1">
    <source>
        <dbReference type="EMBL" id="GFZ84850.1"/>
    </source>
</evidence>
<dbReference type="Proteomes" id="UP000598120">
    <property type="component" value="Unassembled WGS sequence"/>
</dbReference>
<reference evidence="1 2" key="1">
    <citation type="journal article" date="2014" name="Int. J. Syst. Evol. Microbiol.">
        <title>Complete genome sequence of Corynebacterium casei LMG S-19264T (=DSM 44701T), isolated from a smear-ripened cheese.</title>
        <authorList>
            <consortium name="US DOE Joint Genome Institute (JGI-PGF)"/>
            <person name="Walter F."/>
            <person name="Albersmeier A."/>
            <person name="Kalinowski J."/>
            <person name="Ruckert C."/>
        </authorList>
    </citation>
    <scope>NUCLEOTIDE SEQUENCE [LARGE SCALE GENOMIC DNA]</scope>
    <source>
        <strain evidence="1 2">CGMCC 1.15295</strain>
    </source>
</reference>
<keyword evidence="2" id="KW-1185">Reference proteome</keyword>
<dbReference type="AlphaFoldDB" id="A0A8J2X9V9"/>
<comment type="caution">
    <text evidence="1">The sequence shown here is derived from an EMBL/GenBank/DDBJ whole genome shotgun (WGS) entry which is preliminary data.</text>
</comment>
<accession>A0A8J2X9V9</accession>